<keyword evidence="2" id="KW-0862">Zinc</keyword>
<dbReference type="AlphaFoldDB" id="A0A2T4U225"/>
<dbReference type="PROSITE" id="PS50966">
    <property type="entry name" value="ZF_SWIM"/>
    <property type="match status" value="1"/>
</dbReference>
<dbReference type="Pfam" id="PF00176">
    <property type="entry name" value="SNF2-rel_dom"/>
    <property type="match status" value="1"/>
</dbReference>
<evidence type="ECO:0000313" key="7">
    <source>
        <dbReference type="Proteomes" id="UP000240509"/>
    </source>
</evidence>
<dbReference type="RefSeq" id="WP_107586322.1">
    <property type="nucleotide sequence ID" value="NZ_PZJJ01000051.1"/>
</dbReference>
<dbReference type="InterPro" id="IPR013663">
    <property type="entry name" value="Helicase_SWF/SNF/SWI_bac"/>
</dbReference>
<feature type="domain" description="SWIM-type" evidence="3">
    <location>
        <begin position="56"/>
        <end position="93"/>
    </location>
</feature>
<organism evidence="6 7">
    <name type="scientific">Alkalicoccus saliphilus</name>
    <dbReference type="NCBI Taxonomy" id="200989"/>
    <lineage>
        <taxon>Bacteria</taxon>
        <taxon>Bacillati</taxon>
        <taxon>Bacillota</taxon>
        <taxon>Bacilli</taxon>
        <taxon>Bacillales</taxon>
        <taxon>Bacillaceae</taxon>
        <taxon>Alkalicoccus</taxon>
    </lineage>
</organism>
<proteinExistence type="predicted"/>
<keyword evidence="2" id="KW-0863">Zinc-finger</keyword>
<feature type="domain" description="Helicase ATP-binding" evidence="4">
    <location>
        <begin position="640"/>
        <end position="802"/>
    </location>
</feature>
<dbReference type="InterPro" id="IPR027417">
    <property type="entry name" value="P-loop_NTPase"/>
</dbReference>
<keyword evidence="2" id="KW-0479">Metal-binding</keyword>
<evidence type="ECO:0000313" key="6">
    <source>
        <dbReference type="EMBL" id="PTL37446.1"/>
    </source>
</evidence>
<dbReference type="CDD" id="cd18793">
    <property type="entry name" value="SF2_C_SNF"/>
    <property type="match status" value="1"/>
</dbReference>
<keyword evidence="1" id="KW-0378">Hydrolase</keyword>
<protein>
    <submittedName>
        <fullName evidence="6">Helicase SNF2</fullName>
    </submittedName>
</protein>
<keyword evidence="7" id="KW-1185">Reference proteome</keyword>
<dbReference type="PROSITE" id="PS51192">
    <property type="entry name" value="HELICASE_ATP_BIND_1"/>
    <property type="match status" value="1"/>
</dbReference>
<dbReference type="InterPro" id="IPR049730">
    <property type="entry name" value="SNF2/RAD54-like_C"/>
</dbReference>
<evidence type="ECO:0000259" key="3">
    <source>
        <dbReference type="PROSITE" id="PS50966"/>
    </source>
</evidence>
<name>A0A2T4U225_9BACI</name>
<dbReference type="Pfam" id="PF04434">
    <property type="entry name" value="SWIM"/>
    <property type="match status" value="1"/>
</dbReference>
<dbReference type="GO" id="GO:0008270">
    <property type="term" value="F:zinc ion binding"/>
    <property type="evidence" value="ECO:0007669"/>
    <property type="project" value="UniProtKB-KW"/>
</dbReference>
<dbReference type="InterPro" id="IPR007527">
    <property type="entry name" value="Znf_SWIM"/>
</dbReference>
<dbReference type="GO" id="GO:0004386">
    <property type="term" value="F:helicase activity"/>
    <property type="evidence" value="ECO:0007669"/>
    <property type="project" value="UniProtKB-KW"/>
</dbReference>
<evidence type="ECO:0000259" key="4">
    <source>
        <dbReference type="PROSITE" id="PS51192"/>
    </source>
</evidence>
<dbReference type="SMART" id="SM00487">
    <property type="entry name" value="DEXDc"/>
    <property type="match status" value="1"/>
</dbReference>
<sequence length="1080" mass="125340">MRLDELTEEELKQDLQVPEQLKIARVYKEEESVKEIFWDYDKKHFRTYVERYSQTFTVDVQPDEKLNIIKTSCSCGRGEAPCVHVLTSLLHMSDYNIASWLVDREEEYARPRTEGLSRREDARMNNILNSFESLFIPGEETRTNNEKETLQVQYILKLYPAYQEHVPGSMELELKIGTDRLYIVKDIRELLKSMEHGESLRFTKLFTYHPADHIFSEKDAAVLQKMAELIEVQTMHQTFYESSKEDRRIFDIPLTYAASFLEQLSGLNTIVDDQMREYPHVQVSSLEKPFSFRVNNYEENLYQLVWPEAHQLLYFGPASKLCFYKGNFYSADGEKLRILHTLYFSLALEDQASFTFTESHLESLASVLLPQLREVGEVTMEDSLEAEIEMHPLKPQLKLKHESREKMAASVVFQYGEKMFDPFHETSEADDKVFVRDMKKEYQLVGLIEEAPFKYNGDELFLDTLSDILYFMASWLPLLSESFEIYAPKSLRELMYEPPEAPHMDVEISSEAGWMDVAFDFTGISESEVTDMMQALVRKQDFYQLESGAFVPLQGESFKGVRTLVEELDIKEKEVTENMQLPLHRAFQVEDSSSVPVRKSREFKQLLHRLLEPEEHDFPIPEEVNASLRDYQKRGYQWMTALDHYGFGGVLADDMGLGKTLQTITFLAGKKHRQEVLKPALIVCPSSVVYNWKKEIERFAPNFHAQIISGSKAERESQMKEAEKADIWITSYPVIRRDEEMYQGRRFSTLILDEAQYVKNVQTKTAKAVRTIESGTSFALSGTPIENSLEELYSVFRVVLPGIFPKREQFRGLSEKVIAKRIRPFVLRRRKQEVLTELPEKMESVEYTEMTQEQKTLYLGQLKLLQKEAADAISKNAWQENRMQILAGLTRLRQICCHPGMFIPDYNGGSDKLERLMEYTEEARQNGRRIVIFSQFTKMLAIMKKRFNEAGADYFYLDGNTPSQERLLMADRFNEGEKEMFLVSLKAGGTGLNLTGGDTVILFDSWWNPAVEDQAADRVYRFGQKRVVQVTKMITAGTIEEKIHELQEKKRDLLDRVVHSGETMISSLGKEEIEDLLEIQ</sequence>
<dbReference type="InterPro" id="IPR014001">
    <property type="entry name" value="Helicase_ATP-bd"/>
</dbReference>
<dbReference type="EMBL" id="PZJJ01000051">
    <property type="protein sequence ID" value="PTL37446.1"/>
    <property type="molecule type" value="Genomic_DNA"/>
</dbReference>
<dbReference type="OrthoDB" id="9760715at2"/>
<keyword evidence="6" id="KW-0547">Nucleotide-binding</keyword>
<dbReference type="GO" id="GO:0016787">
    <property type="term" value="F:hydrolase activity"/>
    <property type="evidence" value="ECO:0007669"/>
    <property type="project" value="UniProtKB-KW"/>
</dbReference>
<dbReference type="InterPro" id="IPR038718">
    <property type="entry name" value="SNF2-like_sf"/>
</dbReference>
<feature type="domain" description="Helicase C-terminal" evidence="5">
    <location>
        <begin position="912"/>
        <end position="1069"/>
    </location>
</feature>
<evidence type="ECO:0000256" key="1">
    <source>
        <dbReference type="ARBA" id="ARBA00022801"/>
    </source>
</evidence>
<dbReference type="Pfam" id="PF00271">
    <property type="entry name" value="Helicase_C"/>
    <property type="match status" value="1"/>
</dbReference>
<gene>
    <name evidence="6" type="ORF">C6Y45_16490</name>
</gene>
<dbReference type="Proteomes" id="UP000240509">
    <property type="component" value="Unassembled WGS sequence"/>
</dbReference>
<dbReference type="Gene3D" id="3.40.50.300">
    <property type="entry name" value="P-loop containing nucleotide triphosphate hydrolases"/>
    <property type="match status" value="1"/>
</dbReference>
<evidence type="ECO:0000256" key="2">
    <source>
        <dbReference type="PROSITE-ProRule" id="PRU00325"/>
    </source>
</evidence>
<dbReference type="PROSITE" id="PS51194">
    <property type="entry name" value="HELICASE_CTER"/>
    <property type="match status" value="1"/>
</dbReference>
<dbReference type="Gene3D" id="3.40.50.10810">
    <property type="entry name" value="Tandem AAA-ATPase domain"/>
    <property type="match status" value="1"/>
</dbReference>
<comment type="caution">
    <text evidence="6">The sequence shown here is derived from an EMBL/GenBank/DDBJ whole genome shotgun (WGS) entry which is preliminary data.</text>
</comment>
<evidence type="ECO:0000259" key="5">
    <source>
        <dbReference type="PROSITE" id="PS51194"/>
    </source>
</evidence>
<accession>A0A2T4U225</accession>
<reference evidence="6 7" key="1">
    <citation type="submission" date="2018-03" db="EMBL/GenBank/DDBJ databases">
        <title>Alkalicoccus saliphilus sp. nov., isolated from a mineral pool.</title>
        <authorList>
            <person name="Zhao B."/>
        </authorList>
    </citation>
    <scope>NUCLEOTIDE SEQUENCE [LARGE SCALE GENOMIC DNA]</scope>
    <source>
        <strain evidence="6 7">6AG</strain>
    </source>
</reference>
<keyword evidence="6" id="KW-0067">ATP-binding</keyword>
<dbReference type="GO" id="GO:0005524">
    <property type="term" value="F:ATP binding"/>
    <property type="evidence" value="ECO:0007669"/>
    <property type="project" value="InterPro"/>
</dbReference>
<dbReference type="SMART" id="SM00490">
    <property type="entry name" value="HELICc"/>
    <property type="match status" value="1"/>
</dbReference>
<dbReference type="PANTHER" id="PTHR10799">
    <property type="entry name" value="SNF2/RAD54 HELICASE FAMILY"/>
    <property type="match status" value="1"/>
</dbReference>
<dbReference type="InterPro" id="IPR001650">
    <property type="entry name" value="Helicase_C-like"/>
</dbReference>
<dbReference type="FunFam" id="3.40.50.300:FF:000533">
    <property type="entry name" value="Helicase, Snf2 family"/>
    <property type="match status" value="1"/>
</dbReference>
<dbReference type="InterPro" id="IPR000330">
    <property type="entry name" value="SNF2_N"/>
</dbReference>
<keyword evidence="6" id="KW-0347">Helicase</keyword>
<dbReference type="Pfam" id="PF08455">
    <property type="entry name" value="SNF2_assoc"/>
    <property type="match status" value="1"/>
</dbReference>
<dbReference type="SUPFAM" id="SSF52540">
    <property type="entry name" value="P-loop containing nucleoside triphosphate hydrolases"/>
    <property type="match status" value="2"/>
</dbReference>